<dbReference type="Gene3D" id="3.30.2090.10">
    <property type="entry name" value="Multidrug efflux transporter AcrB TolC docking domain, DN and DC subdomains"/>
    <property type="match status" value="2"/>
</dbReference>
<dbReference type="SUPFAM" id="SSF82693">
    <property type="entry name" value="Multidrug efflux transporter AcrB pore domain, PN1, PN2, PC1 and PC2 subdomains"/>
    <property type="match status" value="4"/>
</dbReference>
<feature type="transmembrane region" description="Helical" evidence="9">
    <location>
        <begin position="394"/>
        <end position="414"/>
    </location>
</feature>
<feature type="transmembrane region" description="Helical" evidence="9">
    <location>
        <begin position="521"/>
        <end position="544"/>
    </location>
</feature>
<keyword evidence="5 9" id="KW-0997">Cell inner membrane</keyword>
<dbReference type="GO" id="GO:0042910">
    <property type="term" value="F:xenobiotic transmembrane transporter activity"/>
    <property type="evidence" value="ECO:0007669"/>
    <property type="project" value="TreeGrafter"/>
</dbReference>
<dbReference type="InterPro" id="IPR004764">
    <property type="entry name" value="MdtF-like"/>
</dbReference>
<dbReference type="Proteomes" id="UP001161422">
    <property type="component" value="Unassembled WGS sequence"/>
</dbReference>
<gene>
    <name evidence="10" type="ORF">GCM10007895_11090</name>
</gene>
<feature type="transmembrane region" description="Helical" evidence="9">
    <location>
        <begin position="443"/>
        <end position="469"/>
    </location>
</feature>
<evidence type="ECO:0000256" key="8">
    <source>
        <dbReference type="ARBA" id="ARBA00023136"/>
    </source>
</evidence>
<feature type="transmembrane region" description="Helical" evidence="9">
    <location>
        <begin position="864"/>
        <end position="884"/>
    </location>
</feature>
<keyword evidence="3 9" id="KW-0813">Transport</keyword>
<dbReference type="EMBL" id="BSNC01000003">
    <property type="protein sequence ID" value="GLP95803.1"/>
    <property type="molecule type" value="Genomic_DNA"/>
</dbReference>
<evidence type="ECO:0000256" key="3">
    <source>
        <dbReference type="ARBA" id="ARBA00022448"/>
    </source>
</evidence>
<sequence>MIRFFIDRPKFAIVFAILMTLVGAAAMVKMPVGLYPAVAPPTVNVFANFRGANAQVVNDTVASVIEKQVNGVENMIYMRSNSGNSGQYSLNVFFKTGMDVDRAATLVQNRVNAAMPLLPEGVKREGVFVEKVSPSMLMLASLYTPDDSKDPITISNYASKYLKESIARTPGVSKIEILGEKEYSMRIWLKPERLLALDMTADDVINAIYNQNQTRSAGTLGAEPVVGDNQWQYTVTVRGRLKNAEEFGEVRLRSNPDGSIVRVKDVADVELGANQYLYDAFQNGHQAVTLAIYQDPSANAVEVAANIRDQLEQMSKNFPKGMDYELAYDATDNINVTLDAAYETLVIAVILVTAITWLFLGTWRATVIVCSAIPVSLVATFAVMQGLGMSINTISLFGLILAIGIVVDAAIIVVETVERLMHEGETCPKQATIKAMQTVLGPLIASAAVLVAVFAPTLTMAGMVGIIYGQFGQTLVIAVLISTLVAVTLTPALSAMLMKMEDKPKFLQAFDKMLEGFTERFGVGVAFLAKRLALAFGLLAVLLVGTVGIKGNLADALFPSEDQGVVFTMIDLPEGASLERTRQATATVTEKVMQMEGVASVVAVPGYNLLNESTQSNSTLMVTKLKHWAERGPELHQDVLTVKIQQAIDEMPEGLGMAFGLPAVPELGFVDGVEFMLLDEMGRTPAEMEATLNDFLAKANERPEIAAAFSTFSVATPNMKLDINEDRAAMKGVEIDALVNTVNAQFGGSYVNDFTLDGRNFRVMVQAKAEQRDDERALDRLFVRNDKGDMLRVGNLVDTEIVFTPATLVRYNINSSALINGIPAPGYSSGDAIAALEELAAELPQGYSYEWSGLSRQEKEAGNAAAVAFAAAMVIVYLLLVAQYESWLTPLAILLPVPTAALGTLLACFAVGGTVSLYTQIALVLLIGMTARNSILIVEFAKQLRETDGMGLVDSAITATRLRLRAILMTALSFAIGQIPLMIAASAGAGAQQAIGWAAFGGICAATFVGCLLVPAAFVFFQGLRERFSKNAKEAVALATANAAA</sequence>
<dbReference type="GO" id="GO:0005886">
    <property type="term" value="C:plasma membrane"/>
    <property type="evidence" value="ECO:0007669"/>
    <property type="project" value="UniProtKB-SubCell"/>
</dbReference>
<dbReference type="NCBIfam" id="TIGR00915">
    <property type="entry name" value="2A0602"/>
    <property type="match status" value="1"/>
</dbReference>
<evidence type="ECO:0000256" key="5">
    <source>
        <dbReference type="ARBA" id="ARBA00022519"/>
    </source>
</evidence>
<dbReference type="SUPFAM" id="SSF82714">
    <property type="entry name" value="Multidrug efflux transporter AcrB TolC docking domain, DN and DC subdomains"/>
    <property type="match status" value="2"/>
</dbReference>
<dbReference type="InterPro" id="IPR027463">
    <property type="entry name" value="AcrB_DN_DC_subdom"/>
</dbReference>
<keyword evidence="6 9" id="KW-0812">Transmembrane</keyword>
<keyword evidence="11" id="KW-1185">Reference proteome</keyword>
<keyword evidence="8 9" id="KW-0472">Membrane</keyword>
<evidence type="ECO:0000256" key="6">
    <source>
        <dbReference type="ARBA" id="ARBA00022692"/>
    </source>
</evidence>
<dbReference type="GO" id="GO:0009636">
    <property type="term" value="P:response to toxic substance"/>
    <property type="evidence" value="ECO:0007669"/>
    <property type="project" value="UniProtKB-ARBA"/>
</dbReference>
<dbReference type="PANTHER" id="PTHR32063">
    <property type="match status" value="1"/>
</dbReference>
<dbReference type="PANTHER" id="PTHR32063:SF76">
    <property type="entry name" value="EFFLUX PUMP MEMBRANE TRANSPORTER"/>
    <property type="match status" value="1"/>
</dbReference>
<feature type="transmembrane region" description="Helical" evidence="9">
    <location>
        <begin position="891"/>
        <end position="912"/>
    </location>
</feature>
<comment type="caution">
    <text evidence="10">The sequence shown here is derived from an EMBL/GenBank/DDBJ whole genome shotgun (WGS) entry which is preliminary data.</text>
</comment>
<reference evidence="10" key="1">
    <citation type="journal article" date="2014" name="Int. J. Syst. Evol. Microbiol.">
        <title>Complete genome sequence of Corynebacterium casei LMG S-19264T (=DSM 44701T), isolated from a smear-ripened cheese.</title>
        <authorList>
            <consortium name="US DOE Joint Genome Institute (JGI-PGF)"/>
            <person name="Walter F."/>
            <person name="Albersmeier A."/>
            <person name="Kalinowski J."/>
            <person name="Ruckert C."/>
        </authorList>
    </citation>
    <scope>NUCLEOTIDE SEQUENCE</scope>
    <source>
        <strain evidence="10">NBRC 101628</strain>
    </source>
</reference>
<feature type="transmembrane region" description="Helical" evidence="9">
    <location>
        <begin position="918"/>
        <end position="941"/>
    </location>
</feature>
<keyword evidence="4" id="KW-1003">Cell membrane</keyword>
<dbReference type="InterPro" id="IPR001036">
    <property type="entry name" value="Acrflvin-R"/>
</dbReference>
<dbReference type="Gene3D" id="3.30.70.1440">
    <property type="entry name" value="Multidrug efflux transporter AcrB pore domain"/>
    <property type="match status" value="1"/>
</dbReference>
<evidence type="ECO:0000313" key="11">
    <source>
        <dbReference type="Proteomes" id="UP001161422"/>
    </source>
</evidence>
<dbReference type="PRINTS" id="PR00702">
    <property type="entry name" value="ACRIFLAVINRP"/>
</dbReference>
<feature type="transmembrane region" description="Helical" evidence="9">
    <location>
        <begin position="962"/>
        <end position="983"/>
    </location>
</feature>
<organism evidence="10 11">
    <name type="scientific">Paraferrimonas sedimenticola</name>
    <dbReference type="NCBI Taxonomy" id="375674"/>
    <lineage>
        <taxon>Bacteria</taxon>
        <taxon>Pseudomonadati</taxon>
        <taxon>Pseudomonadota</taxon>
        <taxon>Gammaproteobacteria</taxon>
        <taxon>Alteromonadales</taxon>
        <taxon>Ferrimonadaceae</taxon>
        <taxon>Paraferrimonas</taxon>
    </lineage>
</organism>
<keyword evidence="7 9" id="KW-1133">Transmembrane helix</keyword>
<evidence type="ECO:0000256" key="2">
    <source>
        <dbReference type="ARBA" id="ARBA00010942"/>
    </source>
</evidence>
<dbReference type="Pfam" id="PF00873">
    <property type="entry name" value="ACR_tran"/>
    <property type="match status" value="1"/>
</dbReference>
<reference evidence="10" key="2">
    <citation type="submission" date="2023-01" db="EMBL/GenBank/DDBJ databases">
        <title>Draft genome sequence of Paraferrimonas sedimenticola strain NBRC 101628.</title>
        <authorList>
            <person name="Sun Q."/>
            <person name="Mori K."/>
        </authorList>
    </citation>
    <scope>NUCLEOTIDE SEQUENCE</scope>
    <source>
        <strain evidence="10">NBRC 101628</strain>
    </source>
</reference>
<evidence type="ECO:0000313" key="10">
    <source>
        <dbReference type="EMBL" id="GLP95803.1"/>
    </source>
</evidence>
<feature type="transmembrane region" description="Helical" evidence="9">
    <location>
        <begin position="475"/>
        <end position="500"/>
    </location>
</feature>
<feature type="transmembrane region" description="Helical" evidence="9">
    <location>
        <begin position="340"/>
        <end position="360"/>
    </location>
</feature>
<evidence type="ECO:0000256" key="4">
    <source>
        <dbReference type="ARBA" id="ARBA00022475"/>
    </source>
</evidence>
<dbReference type="RefSeq" id="WP_095506373.1">
    <property type="nucleotide sequence ID" value="NZ_BSNC01000003.1"/>
</dbReference>
<proteinExistence type="inferred from homology"/>
<evidence type="ECO:0000256" key="1">
    <source>
        <dbReference type="ARBA" id="ARBA00004429"/>
    </source>
</evidence>
<dbReference type="Gene3D" id="3.30.70.1430">
    <property type="entry name" value="Multidrug efflux transporter AcrB pore domain"/>
    <property type="match status" value="2"/>
</dbReference>
<feature type="transmembrane region" description="Helical" evidence="9">
    <location>
        <begin position="995"/>
        <end position="1021"/>
    </location>
</feature>
<evidence type="ECO:0000256" key="9">
    <source>
        <dbReference type="RuleBase" id="RU364070"/>
    </source>
</evidence>
<feature type="transmembrane region" description="Helical" evidence="9">
    <location>
        <begin position="367"/>
        <end position="388"/>
    </location>
</feature>
<comment type="similarity">
    <text evidence="2 9">Belongs to the resistance-nodulation-cell division (RND) (TC 2.A.6) family.</text>
</comment>
<comment type="subcellular location">
    <subcellularLocation>
        <location evidence="1 9">Cell inner membrane</location>
        <topology evidence="1 9">Multi-pass membrane protein</topology>
    </subcellularLocation>
</comment>
<dbReference type="Gene3D" id="1.20.1640.10">
    <property type="entry name" value="Multidrug efflux transporter AcrB transmembrane domain"/>
    <property type="match status" value="2"/>
</dbReference>
<name>A0AA37W0R0_9GAMM</name>
<dbReference type="FunFam" id="3.30.70.1430:FF:000001">
    <property type="entry name" value="Efflux pump membrane transporter"/>
    <property type="match status" value="1"/>
</dbReference>
<comment type="caution">
    <text evidence="9">Lacks conserved residue(s) required for the propagation of feature annotation.</text>
</comment>
<dbReference type="SUPFAM" id="SSF82866">
    <property type="entry name" value="Multidrug efflux transporter AcrB transmembrane domain"/>
    <property type="match status" value="2"/>
</dbReference>
<dbReference type="AlphaFoldDB" id="A0AA37W0R0"/>
<dbReference type="Gene3D" id="3.30.70.1320">
    <property type="entry name" value="Multidrug efflux transporter AcrB pore domain like"/>
    <property type="match status" value="1"/>
</dbReference>
<accession>A0AA37W0R0</accession>
<dbReference type="GO" id="GO:0015562">
    <property type="term" value="F:efflux transmembrane transporter activity"/>
    <property type="evidence" value="ECO:0007669"/>
    <property type="project" value="InterPro"/>
</dbReference>
<evidence type="ECO:0000256" key="7">
    <source>
        <dbReference type="ARBA" id="ARBA00022989"/>
    </source>
</evidence>
<protein>
    <recommendedName>
        <fullName evidence="9">Efflux pump membrane transporter</fullName>
    </recommendedName>
</protein>